<reference evidence="8 9" key="1">
    <citation type="submission" date="2016-09" db="EMBL/GenBank/DDBJ databases">
        <title>Draft genome sequence for the type strain of Desulfuribacillus alkaliarsenatis AHT28, an obligately anaerobic, sulfidogenic bacterium isolated from Russian soda lake sediments.</title>
        <authorList>
            <person name="Abin C.A."/>
            <person name="Hollibaugh J.T."/>
        </authorList>
    </citation>
    <scope>NUCLEOTIDE SEQUENCE [LARGE SCALE GENOMIC DNA]</scope>
    <source>
        <strain evidence="8 9">AHT28</strain>
    </source>
</reference>
<keyword evidence="4" id="KW-0378">Hydrolase</keyword>
<proteinExistence type="inferred from homology"/>
<feature type="domain" description="Endoribonuclease YicC-like N-terminal" evidence="6">
    <location>
        <begin position="2"/>
        <end position="157"/>
    </location>
</feature>
<dbReference type="GO" id="GO:0016787">
    <property type="term" value="F:hydrolase activity"/>
    <property type="evidence" value="ECO:0007669"/>
    <property type="project" value="UniProtKB-KW"/>
</dbReference>
<evidence type="ECO:0000256" key="5">
    <source>
        <dbReference type="ARBA" id="ARBA00035648"/>
    </source>
</evidence>
<protein>
    <submittedName>
        <fullName evidence="8">YicC family protein</fullName>
    </submittedName>
</protein>
<dbReference type="PANTHER" id="PTHR30636:SF3">
    <property type="entry name" value="UPF0701 PROTEIN YICC"/>
    <property type="match status" value="1"/>
</dbReference>
<dbReference type="Pfam" id="PF03755">
    <property type="entry name" value="YicC-like_N"/>
    <property type="match status" value="1"/>
</dbReference>
<dbReference type="OrthoDB" id="9771229at2"/>
<accession>A0A1E5G5R7</accession>
<dbReference type="STRING" id="766136.BHF68_02360"/>
<keyword evidence="9" id="KW-1185">Reference proteome</keyword>
<gene>
    <name evidence="8" type="ORF">BHF68_02360</name>
</gene>
<keyword evidence="3" id="KW-0255">Endonuclease</keyword>
<sequence>MIKSMTGYGRSVQSNEGYTFTVEMKAVNHRYKELAFRMSKELLAVEEQLKKTVNRYINRGRVDVYITMEKDQQIEEVIAVNENTLLGYLNAIKKIQQDIPEINGDITVKELLTIPDVFSINKQSIDIDLIITTLEKALEQALMELVRFRRIEGEQLAKDCSNRLELIEGLCENISNHADEVLNEYHQKLMKRIQELLKDNVQIDETRLATEVAIYADKSNIDEELTRLKSHVRQFNTYLDEGETVGRKLDFLVQEMNREVNTIGSKSSSTNISNYVVEIKSELEKIREQVQNIE</sequence>
<dbReference type="GO" id="GO:0004521">
    <property type="term" value="F:RNA endonuclease activity"/>
    <property type="evidence" value="ECO:0007669"/>
    <property type="project" value="InterPro"/>
</dbReference>
<feature type="domain" description="Endoribonuclease YicC-like C-terminal" evidence="7">
    <location>
        <begin position="174"/>
        <end position="294"/>
    </location>
</feature>
<dbReference type="InterPro" id="IPR005229">
    <property type="entry name" value="YicC/YloC-like"/>
</dbReference>
<evidence type="ECO:0000313" key="8">
    <source>
        <dbReference type="EMBL" id="OEF98527.1"/>
    </source>
</evidence>
<dbReference type="RefSeq" id="WP_069642019.1">
    <property type="nucleotide sequence ID" value="NZ_MIJE01000001.1"/>
</dbReference>
<evidence type="ECO:0000256" key="4">
    <source>
        <dbReference type="ARBA" id="ARBA00022801"/>
    </source>
</evidence>
<evidence type="ECO:0000256" key="1">
    <source>
        <dbReference type="ARBA" id="ARBA00001968"/>
    </source>
</evidence>
<dbReference type="InterPro" id="IPR013551">
    <property type="entry name" value="YicC-like_C"/>
</dbReference>
<evidence type="ECO:0000313" key="9">
    <source>
        <dbReference type="Proteomes" id="UP000094296"/>
    </source>
</evidence>
<keyword evidence="2" id="KW-0540">Nuclease</keyword>
<comment type="caution">
    <text evidence="8">The sequence shown here is derived from an EMBL/GenBank/DDBJ whole genome shotgun (WGS) entry which is preliminary data.</text>
</comment>
<evidence type="ECO:0000256" key="2">
    <source>
        <dbReference type="ARBA" id="ARBA00022722"/>
    </source>
</evidence>
<dbReference type="Pfam" id="PF08340">
    <property type="entry name" value="YicC-like_C"/>
    <property type="match status" value="1"/>
</dbReference>
<dbReference type="NCBIfam" id="TIGR00255">
    <property type="entry name" value="YicC/YloC family endoribonuclease"/>
    <property type="match status" value="1"/>
</dbReference>
<dbReference type="InterPro" id="IPR013527">
    <property type="entry name" value="YicC-like_N"/>
</dbReference>
<organism evidence="8 9">
    <name type="scientific">Desulfuribacillus alkaliarsenatis</name>
    <dbReference type="NCBI Taxonomy" id="766136"/>
    <lineage>
        <taxon>Bacteria</taxon>
        <taxon>Bacillati</taxon>
        <taxon>Bacillota</taxon>
        <taxon>Desulfuribacillia</taxon>
        <taxon>Desulfuribacillales</taxon>
        <taxon>Desulfuribacillaceae</taxon>
        <taxon>Desulfuribacillus</taxon>
    </lineage>
</organism>
<evidence type="ECO:0000259" key="6">
    <source>
        <dbReference type="Pfam" id="PF03755"/>
    </source>
</evidence>
<name>A0A1E5G5R7_9FIRM</name>
<dbReference type="AlphaFoldDB" id="A0A1E5G5R7"/>
<evidence type="ECO:0000256" key="3">
    <source>
        <dbReference type="ARBA" id="ARBA00022759"/>
    </source>
</evidence>
<comment type="cofactor">
    <cofactor evidence="1">
        <name>a divalent metal cation</name>
        <dbReference type="ChEBI" id="CHEBI:60240"/>
    </cofactor>
</comment>
<comment type="similarity">
    <text evidence="5">Belongs to the YicC/YloC family.</text>
</comment>
<evidence type="ECO:0000259" key="7">
    <source>
        <dbReference type="Pfam" id="PF08340"/>
    </source>
</evidence>
<dbReference type="Proteomes" id="UP000094296">
    <property type="component" value="Unassembled WGS sequence"/>
</dbReference>
<dbReference type="EMBL" id="MIJE01000001">
    <property type="protein sequence ID" value="OEF98527.1"/>
    <property type="molecule type" value="Genomic_DNA"/>
</dbReference>
<dbReference type="PANTHER" id="PTHR30636">
    <property type="entry name" value="UPF0701 PROTEIN YICC"/>
    <property type="match status" value="1"/>
</dbReference>